<gene>
    <name evidence="1" type="ORF">HaLaN_24240</name>
</gene>
<accession>A0A699ZUN7</accession>
<evidence type="ECO:0000313" key="1">
    <source>
        <dbReference type="EMBL" id="GFH26141.1"/>
    </source>
</evidence>
<evidence type="ECO:0000313" key="2">
    <source>
        <dbReference type="Proteomes" id="UP000485058"/>
    </source>
</evidence>
<name>A0A699ZUN7_HAELA</name>
<protein>
    <submittedName>
        <fullName evidence="1">Uncharacterized protein</fullName>
    </submittedName>
</protein>
<comment type="caution">
    <text evidence="1">The sequence shown here is derived from an EMBL/GenBank/DDBJ whole genome shotgun (WGS) entry which is preliminary data.</text>
</comment>
<sequence length="71" mass="7589">MVLTATTVPRHSPLYTLPNCSQQQQGRPAAHLAQVRAPADGHSHRMPYCLNFVTKRTLASAGLGCFSGPTA</sequence>
<dbReference type="Proteomes" id="UP000485058">
    <property type="component" value="Unassembled WGS sequence"/>
</dbReference>
<reference evidence="1 2" key="1">
    <citation type="submission" date="2020-02" db="EMBL/GenBank/DDBJ databases">
        <title>Draft genome sequence of Haematococcus lacustris strain NIES-144.</title>
        <authorList>
            <person name="Morimoto D."/>
            <person name="Nakagawa S."/>
            <person name="Yoshida T."/>
            <person name="Sawayama S."/>
        </authorList>
    </citation>
    <scope>NUCLEOTIDE SEQUENCE [LARGE SCALE GENOMIC DNA]</scope>
    <source>
        <strain evidence="1 2">NIES-144</strain>
    </source>
</reference>
<organism evidence="1 2">
    <name type="scientific">Haematococcus lacustris</name>
    <name type="common">Green alga</name>
    <name type="synonym">Haematococcus pluvialis</name>
    <dbReference type="NCBI Taxonomy" id="44745"/>
    <lineage>
        <taxon>Eukaryota</taxon>
        <taxon>Viridiplantae</taxon>
        <taxon>Chlorophyta</taxon>
        <taxon>core chlorophytes</taxon>
        <taxon>Chlorophyceae</taxon>
        <taxon>CS clade</taxon>
        <taxon>Chlamydomonadales</taxon>
        <taxon>Haematococcaceae</taxon>
        <taxon>Haematococcus</taxon>
    </lineage>
</organism>
<dbReference type="AlphaFoldDB" id="A0A699ZUN7"/>
<proteinExistence type="predicted"/>
<dbReference type="EMBL" id="BLLF01003036">
    <property type="protein sequence ID" value="GFH26141.1"/>
    <property type="molecule type" value="Genomic_DNA"/>
</dbReference>
<keyword evidence="2" id="KW-1185">Reference proteome</keyword>
<feature type="non-terminal residue" evidence="1">
    <location>
        <position position="1"/>
    </location>
</feature>